<evidence type="ECO:0000256" key="8">
    <source>
        <dbReference type="ARBA" id="ARBA00023180"/>
    </source>
</evidence>
<dbReference type="SMART" id="SM00220">
    <property type="entry name" value="S_TKc"/>
    <property type="match status" value="1"/>
</dbReference>
<dbReference type="CDD" id="cd01745">
    <property type="entry name" value="GATase1_2"/>
    <property type="match status" value="1"/>
</dbReference>
<evidence type="ECO:0000256" key="7">
    <source>
        <dbReference type="ARBA" id="ARBA00022840"/>
    </source>
</evidence>
<feature type="domain" description="Protein kinase" evidence="14">
    <location>
        <begin position="1378"/>
        <end position="1658"/>
    </location>
</feature>
<comment type="subcellular location">
    <subcellularLocation>
        <location evidence="1">Membrane</location>
        <topology evidence="1">Single-pass membrane protein</topology>
    </subcellularLocation>
</comment>
<dbReference type="Pfam" id="PF00069">
    <property type="entry name" value="Pkinase"/>
    <property type="match status" value="1"/>
</dbReference>
<keyword evidence="7 11" id="KW-0067">ATP-binding</keyword>
<dbReference type="GeneID" id="113701986"/>
<dbReference type="SUPFAM" id="SSF52317">
    <property type="entry name" value="Class I glutamine amidotransferase-like"/>
    <property type="match status" value="1"/>
</dbReference>
<evidence type="ECO:0000259" key="14">
    <source>
        <dbReference type="PROSITE" id="PS50011"/>
    </source>
</evidence>
<dbReference type="InterPro" id="IPR029062">
    <property type="entry name" value="Class_I_gatase-like"/>
</dbReference>
<evidence type="ECO:0000313" key="16">
    <source>
        <dbReference type="RefSeq" id="XP_071915393.1"/>
    </source>
</evidence>
<dbReference type="PROSITE" id="PS51273">
    <property type="entry name" value="GATASE_TYPE_1"/>
    <property type="match status" value="1"/>
</dbReference>
<evidence type="ECO:0000313" key="15">
    <source>
        <dbReference type="Proteomes" id="UP001652660"/>
    </source>
</evidence>
<proteinExistence type="predicted"/>
<evidence type="ECO:0000256" key="1">
    <source>
        <dbReference type="ARBA" id="ARBA00004167"/>
    </source>
</evidence>
<evidence type="ECO:0000256" key="11">
    <source>
        <dbReference type="PROSITE-ProRule" id="PRU10141"/>
    </source>
</evidence>
<feature type="region of interest" description="Disordered" evidence="12">
    <location>
        <begin position="1684"/>
        <end position="1703"/>
    </location>
</feature>
<protein>
    <recommendedName>
        <fullName evidence="2">non-specific serine/threonine protein kinase</fullName>
        <ecNumber evidence="2">2.7.11.1</ecNumber>
    </recommendedName>
</protein>
<dbReference type="PROSITE" id="PS50011">
    <property type="entry name" value="PROTEIN_KINASE_DOM"/>
    <property type="match status" value="1"/>
</dbReference>
<dbReference type="Gene3D" id="1.10.510.10">
    <property type="entry name" value="Transferase(Phosphotransferase) domain 1"/>
    <property type="match status" value="1"/>
</dbReference>
<comment type="catalytic activity">
    <reaction evidence="9">
        <text>L-threonyl-[protein] + ATP = O-phospho-L-threonyl-[protein] + ADP + H(+)</text>
        <dbReference type="Rhea" id="RHEA:46608"/>
        <dbReference type="Rhea" id="RHEA-COMP:11060"/>
        <dbReference type="Rhea" id="RHEA-COMP:11605"/>
        <dbReference type="ChEBI" id="CHEBI:15378"/>
        <dbReference type="ChEBI" id="CHEBI:30013"/>
        <dbReference type="ChEBI" id="CHEBI:30616"/>
        <dbReference type="ChEBI" id="CHEBI:61977"/>
        <dbReference type="ChEBI" id="CHEBI:456216"/>
        <dbReference type="EC" id="2.7.11.1"/>
    </reaction>
</comment>
<dbReference type="Proteomes" id="UP001652660">
    <property type="component" value="Chromosome 7e"/>
</dbReference>
<dbReference type="RefSeq" id="XP_071915393.1">
    <property type="nucleotide sequence ID" value="XM_072059292.1"/>
</dbReference>
<reference evidence="16" key="1">
    <citation type="submission" date="2025-08" db="UniProtKB">
        <authorList>
            <consortium name="RefSeq"/>
        </authorList>
    </citation>
    <scope>IDENTIFICATION</scope>
    <source>
        <tissue evidence="16">Leaves</tissue>
    </source>
</reference>
<dbReference type="EC" id="2.7.11.1" evidence="2"/>
<evidence type="ECO:0000256" key="12">
    <source>
        <dbReference type="SAM" id="MobiDB-lite"/>
    </source>
</evidence>
<keyword evidence="13" id="KW-0812">Transmembrane</keyword>
<dbReference type="InterPro" id="IPR032872">
    <property type="entry name" value="WAK_assoc_C"/>
</dbReference>
<feature type="region of interest" description="Disordered" evidence="12">
    <location>
        <begin position="1312"/>
        <end position="1335"/>
    </location>
</feature>
<name>A0ABM4V779_COFAR</name>
<dbReference type="PROSITE" id="PS00108">
    <property type="entry name" value="PROTEIN_KINASE_ST"/>
    <property type="match status" value="1"/>
</dbReference>
<dbReference type="InterPro" id="IPR017441">
    <property type="entry name" value="Protein_kinase_ATP_BS"/>
</dbReference>
<comment type="catalytic activity">
    <reaction evidence="10">
        <text>L-seryl-[protein] + ATP = O-phospho-L-seryl-[protein] + ADP + H(+)</text>
        <dbReference type="Rhea" id="RHEA:17989"/>
        <dbReference type="Rhea" id="RHEA-COMP:9863"/>
        <dbReference type="Rhea" id="RHEA-COMP:11604"/>
        <dbReference type="ChEBI" id="CHEBI:15378"/>
        <dbReference type="ChEBI" id="CHEBI:29999"/>
        <dbReference type="ChEBI" id="CHEBI:30616"/>
        <dbReference type="ChEBI" id="CHEBI:83421"/>
        <dbReference type="ChEBI" id="CHEBI:456216"/>
        <dbReference type="EC" id="2.7.11.1"/>
    </reaction>
</comment>
<dbReference type="InterPro" id="IPR011009">
    <property type="entry name" value="Kinase-like_dom_sf"/>
</dbReference>
<keyword evidence="4" id="KW-0732">Signal</keyword>
<dbReference type="InterPro" id="IPR000719">
    <property type="entry name" value="Prot_kinase_dom"/>
</dbReference>
<evidence type="ECO:0000256" key="4">
    <source>
        <dbReference type="ARBA" id="ARBA00022729"/>
    </source>
</evidence>
<dbReference type="InterPro" id="IPR011697">
    <property type="entry name" value="Peptidase_C26"/>
</dbReference>
<evidence type="ECO:0000256" key="2">
    <source>
        <dbReference type="ARBA" id="ARBA00012513"/>
    </source>
</evidence>
<feature type="binding site" evidence="11">
    <location>
        <position position="1406"/>
    </location>
    <ligand>
        <name>ATP</name>
        <dbReference type="ChEBI" id="CHEBI:30616"/>
    </ligand>
</feature>
<dbReference type="Pfam" id="PF13947">
    <property type="entry name" value="GUB_WAK_bind"/>
    <property type="match status" value="3"/>
</dbReference>
<dbReference type="PANTHER" id="PTHR46008:SF38">
    <property type="entry name" value="CONCANAVALIN A-LIKE LECTIN_GLUCANASE DOMAIN-CONTAINING PROTEIN-RELATED"/>
    <property type="match status" value="1"/>
</dbReference>
<dbReference type="Gene3D" id="3.40.50.880">
    <property type="match status" value="1"/>
</dbReference>
<keyword evidence="15" id="KW-1185">Reference proteome</keyword>
<keyword evidence="3" id="KW-0808">Transferase</keyword>
<gene>
    <name evidence="16" type="primary">LOC113701986</name>
</gene>
<keyword evidence="13" id="KW-0472">Membrane</keyword>
<dbReference type="InterPro" id="IPR008271">
    <property type="entry name" value="Ser/Thr_kinase_AS"/>
</dbReference>
<dbReference type="PROSITE" id="PS00107">
    <property type="entry name" value="PROTEIN_KINASE_ATP"/>
    <property type="match status" value="1"/>
</dbReference>
<dbReference type="Pfam" id="PF07722">
    <property type="entry name" value="Peptidase_C26"/>
    <property type="match status" value="1"/>
</dbReference>
<dbReference type="InterPro" id="IPR025287">
    <property type="entry name" value="WAK_GUB"/>
</dbReference>
<evidence type="ECO:0000256" key="10">
    <source>
        <dbReference type="ARBA" id="ARBA00048679"/>
    </source>
</evidence>
<evidence type="ECO:0000256" key="6">
    <source>
        <dbReference type="ARBA" id="ARBA00022777"/>
    </source>
</evidence>
<feature type="compositionally biased region" description="Polar residues" evidence="12">
    <location>
        <begin position="1694"/>
        <end position="1703"/>
    </location>
</feature>
<keyword evidence="5 11" id="KW-0547">Nucleotide-binding</keyword>
<sequence>MATELSNILPRVLIVSRRTVRKNKFVDFVGEYHLDLIVSYGAVPVILPRVTGVHMLLESFEPIHGVLLCEGEDIDPSLYEEEASGLTPEELDEIRRVHASDTSVDKEKDNIEMRLAKLCLERNIPYLGICRGSQVLNVACGGTLYLDVGKELTNKVPEDLRVMHMDYDNYDGHRHAVKVVENTPLSRWFKDSLEEGKMELWVNSYHHQGVKRLAERFVPMAFAPDGLIEGFYDPDAYNPEEGKFIMGLQFHPERMRQPDSDEFNYPGCPFAYQEFVKAVVAYQKKLNSATNVPRPVKLDQEMEKKRKSIVRSFSIARIIYKGGRDMHLSKESELEVGAEFLESNTALTLEQESRLKQMGATVRNSSSFLARLRLNEEREALARKVMGNMSVEQLSDLMSFYHMMGQICSEVLEKKLHGMVNDLASLAAKVRSIFIVQLLTPLYIPFLTLALYSCSTMKSQFLPETPFPSVYNILLLILFIQFPSILGNNTEWYTSCTNLFSCGGISGVDYPFWGGNRPQECGHPGLELMCEDSTPTMEIMNVKYRVLQVNPSSQILRITRNEFAIKDICPEKLVNTTLDANLFEYASGYVNLTIQYGCPSLNIPVPAPIACNINGITYRNVYVVPGAQGPGTCRASIFFPIHSTAFGGITEELSILGQVMVSGFEVRWKVDSMQCNECRNSNGRCGYDLKSNQFTCLCPGNQASGHYGCTSTSSDENGSPHESMVVSEMKSHSPLQSFPTVLCFLASSILLQLHPLSSNPAEFYETCGNEFSCGNITGIGYPFRGYEDPAYCGYPGLELRCDHSSNVTRLDIKNMTFWVLDIHPTSQILRVAREDVMENNCPTDLVNMTLDYTLFDYSASYINVTFLYGCLVNVPNVLFSCGNNSLSVLPGDLGAGLCKASVVYPALQTGDRGSFNFTGLDQVLRQGFDIRWIVNTGICNECTRSGGRCGYGGGTNQNQNQTTCFCPNPPYVQSVACSSNSSPPPSPSRAIPTKRTGRNISNLQTLPSSLPFSSLCPTMHSEDRLRTLSFFLTITSFTLLHIPKSFSQDQQQFETCSEPFRCGNIDFTYPFWGGDRPESCGYPGFNLSCQGNVPRFTVGPVAYRILSSVDTSSQTLTVARDDLWDNNCPQYLHNTTLNFNIFSYPSQVDNITLFYNCTQLPTNILQQLNQFPCTVNGTAPTTNFFQTSSAAFWTSCTDNIRVPINRAAFPSLFSNTAIFNTTDLRTALTTGFPLRYEANNTACNNCSNTGGRCGYDTRSNSFACYPNRNGSKSGPGTPVVLAIVGAVLAGVGLGWLIFWCRQRRRRLAAAKAAESYQTQSKDNSTTPASKAPTSVPSTVFTKSIPSYPSSKTEFGKESSYFGVQVFSYGELEEATDGFSQSRELGDGGFGAVYYGVLTDGRVVAVKRLYENNFKRVEQFINEVEILTRLRHPNLVTLFGCTSKRSRELLLVYEYIPNGTVADHLHGKRASSGLLSWPVRLNIAIETADALAYLHKSDIIHRDVKTNNILLDNDFHVKVADFGLSRLFPNDVTHVSTAPQGTPGYVDPEYYQCYQLTEKSDVYSFGVVLIELISSLQAVDTNRHRHDINLANMAVNKIQNHTLHELVDSSLEFGTNSPMRRMTTLVAELAFRCLQQERDMRPSMQEVVDALRGIQNEGLSTAKVEVVHILVDDVAPLKDNVVPTSPDSVVPDKWLSSSTPNSSG</sequence>
<evidence type="ECO:0000256" key="9">
    <source>
        <dbReference type="ARBA" id="ARBA00047899"/>
    </source>
</evidence>
<feature type="compositionally biased region" description="Polar residues" evidence="12">
    <location>
        <begin position="1315"/>
        <end position="1335"/>
    </location>
</feature>
<keyword evidence="6" id="KW-0418">Kinase</keyword>
<keyword evidence="8" id="KW-0325">Glycoprotein</keyword>
<dbReference type="Gene3D" id="3.30.200.20">
    <property type="entry name" value="Phosphorylase Kinase, domain 1"/>
    <property type="match status" value="1"/>
</dbReference>
<evidence type="ECO:0000256" key="3">
    <source>
        <dbReference type="ARBA" id="ARBA00022679"/>
    </source>
</evidence>
<evidence type="ECO:0000256" key="13">
    <source>
        <dbReference type="SAM" id="Phobius"/>
    </source>
</evidence>
<evidence type="ECO:0000256" key="5">
    <source>
        <dbReference type="ARBA" id="ARBA00022741"/>
    </source>
</evidence>
<dbReference type="PANTHER" id="PTHR46008">
    <property type="entry name" value="LEAF RUST 10 DISEASE-RESISTANCE LOCUS RECEPTOR-LIKE PROTEIN KINASE-LIKE 1.4"/>
    <property type="match status" value="1"/>
</dbReference>
<accession>A0ABM4V779</accession>
<dbReference type="Pfam" id="PF14380">
    <property type="entry name" value="WAK_assoc"/>
    <property type="match status" value="3"/>
</dbReference>
<dbReference type="SUPFAM" id="SSF56112">
    <property type="entry name" value="Protein kinase-like (PK-like)"/>
    <property type="match status" value="1"/>
</dbReference>
<feature type="transmembrane region" description="Helical" evidence="13">
    <location>
        <begin position="1279"/>
        <end position="1298"/>
    </location>
</feature>
<organism evidence="15 16">
    <name type="scientific">Coffea arabica</name>
    <name type="common">Arabian coffee</name>
    <dbReference type="NCBI Taxonomy" id="13443"/>
    <lineage>
        <taxon>Eukaryota</taxon>
        <taxon>Viridiplantae</taxon>
        <taxon>Streptophyta</taxon>
        <taxon>Embryophyta</taxon>
        <taxon>Tracheophyta</taxon>
        <taxon>Spermatophyta</taxon>
        <taxon>Magnoliopsida</taxon>
        <taxon>eudicotyledons</taxon>
        <taxon>Gunneridae</taxon>
        <taxon>Pentapetalae</taxon>
        <taxon>asterids</taxon>
        <taxon>lamiids</taxon>
        <taxon>Gentianales</taxon>
        <taxon>Rubiaceae</taxon>
        <taxon>Ixoroideae</taxon>
        <taxon>Gardenieae complex</taxon>
        <taxon>Bertiereae - Coffeeae clade</taxon>
        <taxon>Coffeeae</taxon>
        <taxon>Coffea</taxon>
    </lineage>
</organism>
<keyword evidence="13" id="KW-1133">Transmembrane helix</keyword>